<dbReference type="PATRIC" id="fig|190192.8.peg.1695"/>
<evidence type="ECO:0000256" key="2">
    <source>
        <dbReference type="SAM" id="Phobius"/>
    </source>
</evidence>
<dbReference type="InterPro" id="IPR003672">
    <property type="entry name" value="CobN/Mg_chltase"/>
</dbReference>
<sequence length="1771" mass="199475">MGADTSVAPVLILVMVFLAVSVPAHSLDIVIFGNAAKGSPEEIRAVEERVKEDLGVDVRIHVHNVLVSWSDQSAPVDFDSLAHDIERSEIVALDNMGPMPTPFAMELSERVLGKPASSMQEFLRELAERKRIVAYVTGDQHDFVILGSGCRRIVDGTAAVVNLGFLFRFSSDLTPVIEFLVWLADPSVPAERLHLSDVRISSAAVYVPGRGWEFPEVSGEALEMSYHRWLHALEGRDRTTEPLWTKVRLSSIPSWVKAIREASSQFFRSLWLPNRRVVVVLDYIDALYKGERDLVEKLTDTVYREVSREFQDVTAIAVLCDGNMVSPIEALLGLKDAGYDIAAVVSLWAFTLDYPKPGTWALEGIDAPIIKAVYPFWANWMDEPQRYLNMNEGDPESGRVGALFEWGYQVIGGPEPEGAFWFKMIALKERDQMMVFPLEDMIEDVARMVAGFLRLRYLPESEKRVAFVLYCYPPGRGEIGASYLDVFRSLVRIFEALAERGYDLGPATSLYRKLAELRREDPKAAEEMEKRLAHALMAASDLVLKNVGPWAKGELAGMVRLYRGGRAEVSVDWNGKSMKVIVDHGVLRWIDVDGSSYVLGTVSEDQLVPVEALERWYREDVVRRFEYYLSLLTGDDPETERARKSLMEWMRAIEEKFGPPTDNRGIMRYGLYYVIPALRLGNVVVMLQPVRGWSGSPELVYHSPDLPPQWQYVAAYEWLRRVFRADAVVHVGTHGTLEWLPGHQVGLLGVDWPHVLLPDVPHVYLYIVSNPGEAMVAKYRSGPILLTHLSPPWGYFKDLGKYGELERELTRYFQMKSFGGDPHVLEELRRRIVETAERLGLLKDVVNMIFAERKEPPPENPKEWAMDHIEEFIDKLHDFLLDLALRNVAYGLHVYGEDVDEDVAVEQAAALASSRVAPVFAYYAGLIDSPDQEALNRLQSDRPDIFAWFKRELRECLRDILRTVLKYPDLTSQLERYVELKDREEYYGEPPDGVEGPGREAKRLFWQVSDRLTILAQEAILRYFHGRRNDPDHEHLLAEAVADLYRIYVHYRDSGRTELEELLAALDGRFVPPGLLGEPMWNTKVLPTGRDGYPIDPSQMPTPEAWDVARKLVDQMLADYYLRHGRWPEAVGVVLWGIHELCTGGLGIAEVLYLLGVRPVWNPDTGQVTGVELIPLDELKVKVGNRWINRPRIDVVVWAALHMEDPLKLLTEAYYLVSHVDEPTDVNYRRKHYLELKPRLVKELEKSGMSPEDAEKEADVIASSGFFAQPPGVYAGTGACDIVEHAWTDVSGTVGLFEDPETALKNFEQRFWEKFRITCESRMAYVYTAEARILTIREGNKVRVVVLRTSTDRVYHAIPSVEAFRYLMSKVDVVVHSVVNTWGLIDTDDFYDWVGGMALYATHAAGHAPEVYIGNAVDPTAARTLTGYQQLVGEVYTKLLSESWWKAMLEHGDYGWSRIVRRIEFLAGWGITVPSLRPYLNSVYTEVFKAVVQWISQAPPRTEYGWAAVVSTIAWFVELARTGVWKPDSKTLAQAAKVLLETMAKHGPATCHHTSPNPALVVYAARVLLEAGYSYSEVKRLLSKVMKWYAKLDNPEIVREIERLTNLVMTRAASERSARAATASRSAATSSSAYTGVTVSRTVSSFTGPGLPGGRGSAQVVVGLLGSVLRGVARGTVLPEIGYWTGPSRYTGHAKAGSRVGKTERSTERESKATQTFTRTSPPSSAPKMIWEWVAALLLTLLFLLVWRIRPTGPRPRATWVTPATVPPVAA</sequence>
<feature type="domain" description="CobN/magnesium chelatase" evidence="3">
    <location>
        <begin position="267"/>
        <end position="530"/>
    </location>
</feature>
<feature type="transmembrane region" description="Helical" evidence="2">
    <location>
        <begin position="1729"/>
        <end position="1747"/>
    </location>
</feature>
<dbReference type="PANTHER" id="PTHR44119:SF4">
    <property type="entry name" value="AEROBIC COBALTOCHELATASE SUBUNIT COBN"/>
    <property type="match status" value="1"/>
</dbReference>
<dbReference type="KEGG" id="mka:MK1534"/>
<evidence type="ECO:0000256" key="1">
    <source>
        <dbReference type="SAM" id="MobiDB-lite"/>
    </source>
</evidence>
<feature type="domain" description="CobN/magnesium chelatase" evidence="3">
    <location>
        <begin position="650"/>
        <end position="1531"/>
    </location>
</feature>
<dbReference type="STRING" id="190192.MK1534"/>
<dbReference type="PANTHER" id="PTHR44119">
    <property type="entry name" value="MAGNESIUM-CHELATASE SUBUNIT CHLH, CHLOROPLASTIC"/>
    <property type="match status" value="1"/>
</dbReference>
<reference evidence="4 5" key="1">
    <citation type="journal article" date="2002" name="Proc. Natl. Acad. Sci. U.S.A.">
        <title>The complete genome of hyperthermophile Methanopyrus kandleri AV19 and monophyly of archaeal methanogens.</title>
        <authorList>
            <person name="Slesarev A.I."/>
            <person name="Mezhevaya K.V."/>
            <person name="Makarova K.S."/>
            <person name="Polushin N.N."/>
            <person name="Shcherbinina O.V."/>
            <person name="Shakhova V.V."/>
            <person name="Belova G.I."/>
            <person name="Aravind L."/>
            <person name="Natale D.A."/>
            <person name="Rogozin I.B."/>
            <person name="Tatusov R.L."/>
            <person name="Wolf Y.I."/>
            <person name="Stetter K.O."/>
            <person name="Malykh A.G."/>
            <person name="Koonin E.V."/>
            <person name="Kozyavkin S.A."/>
        </authorList>
    </citation>
    <scope>NUCLEOTIDE SEQUENCE [LARGE SCALE GENOMIC DNA]</scope>
    <source>
        <strain evidence="5">AV19 / DSM 6324 / JCM 9639 / NBRC 100938</strain>
    </source>
</reference>
<evidence type="ECO:0000259" key="3">
    <source>
        <dbReference type="Pfam" id="PF02514"/>
    </source>
</evidence>
<dbReference type="InParanoid" id="Q8TV64"/>
<proteinExistence type="predicted"/>
<name>Q8TV64_METKA</name>
<evidence type="ECO:0000313" key="5">
    <source>
        <dbReference type="Proteomes" id="UP000001826"/>
    </source>
</evidence>
<dbReference type="EMBL" id="AE009439">
    <property type="protein sequence ID" value="AAM02747.1"/>
    <property type="molecule type" value="Genomic_DNA"/>
</dbReference>
<gene>
    <name evidence="4" type="ordered locus">MK1534</name>
</gene>
<dbReference type="Pfam" id="PF02514">
    <property type="entry name" value="CobN-Mg_chel"/>
    <property type="match status" value="2"/>
</dbReference>
<accession>Q8TV64</accession>
<protein>
    <recommendedName>
        <fullName evidence="3">CobN/magnesium chelatase domain-containing protein</fullName>
    </recommendedName>
</protein>
<dbReference type="EnsemblBacteria" id="AAM02747">
    <property type="protein sequence ID" value="AAM02747"/>
    <property type="gene ID" value="MK1534"/>
</dbReference>
<dbReference type="Proteomes" id="UP000001826">
    <property type="component" value="Chromosome"/>
</dbReference>
<feature type="region of interest" description="Disordered" evidence="1">
    <location>
        <begin position="1693"/>
        <end position="1721"/>
    </location>
</feature>
<keyword evidence="5" id="KW-1185">Reference proteome</keyword>
<keyword evidence="2" id="KW-0472">Membrane</keyword>
<dbReference type="CDD" id="cd10150">
    <property type="entry name" value="CobN_like"/>
    <property type="match status" value="1"/>
</dbReference>
<keyword evidence="2" id="KW-1133">Transmembrane helix</keyword>
<organism evidence="4 5">
    <name type="scientific">Methanopyrus kandleri (strain AV19 / DSM 6324 / JCM 9639 / NBRC 100938)</name>
    <dbReference type="NCBI Taxonomy" id="190192"/>
    <lineage>
        <taxon>Archaea</taxon>
        <taxon>Methanobacteriati</taxon>
        <taxon>Methanobacteriota</taxon>
        <taxon>Methanomada group</taxon>
        <taxon>Methanopyri</taxon>
        <taxon>Methanopyrales</taxon>
        <taxon>Methanopyraceae</taxon>
        <taxon>Methanopyrus</taxon>
    </lineage>
</organism>
<dbReference type="HOGENOM" id="CLU_244882_0_0_2"/>
<evidence type="ECO:0000313" key="4">
    <source>
        <dbReference type="EMBL" id="AAM02747.1"/>
    </source>
</evidence>
<feature type="compositionally biased region" description="Basic and acidic residues" evidence="1">
    <location>
        <begin position="1701"/>
        <end position="1712"/>
    </location>
</feature>
<dbReference type="PaxDb" id="190192-MK1534"/>
<keyword evidence="2" id="KW-0812">Transmembrane</keyword>